<evidence type="ECO:0000256" key="6">
    <source>
        <dbReference type="ARBA" id="ARBA00022723"/>
    </source>
</evidence>
<dbReference type="InterPro" id="IPR045054">
    <property type="entry name" value="P4HA-like"/>
</dbReference>
<evidence type="ECO:0000256" key="7">
    <source>
        <dbReference type="ARBA" id="ARBA00022824"/>
    </source>
</evidence>
<dbReference type="Proteomes" id="UP000007798">
    <property type="component" value="Unassembled WGS sequence"/>
</dbReference>
<feature type="chain" id="PRO_5002819968" description="procollagen-proline 4-dioxygenase" evidence="14">
    <location>
        <begin position="24"/>
        <end position="539"/>
    </location>
</feature>
<comment type="cofactor">
    <cofactor evidence="1">
        <name>L-ascorbate</name>
        <dbReference type="ChEBI" id="CHEBI:38290"/>
    </cofactor>
</comment>
<dbReference type="Pfam" id="PF08336">
    <property type="entry name" value="P4Ha_N"/>
    <property type="match status" value="1"/>
</dbReference>
<proteinExistence type="inferred from homology"/>
<dbReference type="GO" id="GO:0031418">
    <property type="term" value="F:L-ascorbic acid binding"/>
    <property type="evidence" value="ECO:0007669"/>
    <property type="project" value="UniProtKB-KW"/>
</dbReference>
<dbReference type="PANTHER" id="PTHR10869:SF244">
    <property type="entry name" value="PROLYL 4-HYDROXYLASE SUBUNIT ALPHA-2"/>
    <property type="match status" value="1"/>
</dbReference>
<keyword evidence="17" id="KW-1185">Reference proteome</keyword>
<dbReference type="Pfam" id="PF23558">
    <property type="entry name" value="TPR_P4H"/>
    <property type="match status" value="1"/>
</dbReference>
<protein>
    <recommendedName>
        <fullName evidence="5">procollagen-proline 4-dioxygenase</fullName>
        <ecNumber evidence="5">1.14.11.2</ecNumber>
    </recommendedName>
</protein>
<dbReference type="SMR" id="B4NGW4"/>
<dbReference type="KEGG" id="dwi:6651539"/>
<evidence type="ECO:0000256" key="10">
    <source>
        <dbReference type="ARBA" id="ARBA00023002"/>
    </source>
</evidence>
<evidence type="ECO:0000256" key="9">
    <source>
        <dbReference type="ARBA" id="ARBA00022964"/>
    </source>
</evidence>
<keyword evidence="9" id="KW-0223">Dioxygenase</keyword>
<dbReference type="FunFam" id="2.60.120.620:FF:000011">
    <property type="entry name" value="Prolyl alpha subunit"/>
    <property type="match status" value="1"/>
</dbReference>
<evidence type="ECO:0000256" key="11">
    <source>
        <dbReference type="ARBA" id="ARBA00023004"/>
    </source>
</evidence>
<dbReference type="OMA" id="MGDHENA"/>
<dbReference type="Pfam" id="PF13640">
    <property type="entry name" value="2OG-FeII_Oxy_3"/>
    <property type="match status" value="1"/>
</dbReference>
<dbReference type="GO" id="GO:0005788">
    <property type="term" value="C:endoplasmic reticulum lumen"/>
    <property type="evidence" value="ECO:0007669"/>
    <property type="project" value="UniProtKB-SubCell"/>
</dbReference>
<dbReference type="SMART" id="SM00702">
    <property type="entry name" value="P4Hc"/>
    <property type="match status" value="1"/>
</dbReference>
<keyword evidence="7" id="KW-0256">Endoplasmic reticulum</keyword>
<evidence type="ECO:0000313" key="16">
    <source>
        <dbReference type="EMBL" id="EDW84461.1"/>
    </source>
</evidence>
<dbReference type="PANTHER" id="PTHR10869">
    <property type="entry name" value="PROLYL 4-HYDROXYLASE ALPHA SUBUNIT"/>
    <property type="match status" value="1"/>
</dbReference>
<dbReference type="InterPro" id="IPR059068">
    <property type="entry name" value="TPR_P4H"/>
</dbReference>
<name>B4NGW4_DROWI</name>
<evidence type="ECO:0000256" key="5">
    <source>
        <dbReference type="ARBA" id="ARBA00012269"/>
    </source>
</evidence>
<gene>
    <name evidence="16" type="primary">Dwil\GK13125</name>
    <name evidence="16" type="ORF">Dwil_GK13125</name>
</gene>
<evidence type="ECO:0000259" key="15">
    <source>
        <dbReference type="PROSITE" id="PS51471"/>
    </source>
</evidence>
<comment type="subcellular location">
    <subcellularLocation>
        <location evidence="3">Endoplasmic reticulum lumen</location>
    </subcellularLocation>
</comment>
<keyword evidence="10 16" id="KW-0560">Oxidoreductase</keyword>
<evidence type="ECO:0000256" key="8">
    <source>
        <dbReference type="ARBA" id="ARBA00022896"/>
    </source>
</evidence>
<reference evidence="16 17" key="1">
    <citation type="journal article" date="2007" name="Nature">
        <title>Evolution of genes and genomes on the Drosophila phylogeny.</title>
        <authorList>
            <consortium name="Drosophila 12 Genomes Consortium"/>
            <person name="Clark A.G."/>
            <person name="Eisen M.B."/>
            <person name="Smith D.R."/>
            <person name="Bergman C.M."/>
            <person name="Oliver B."/>
            <person name="Markow T.A."/>
            <person name="Kaufman T.C."/>
            <person name="Kellis M."/>
            <person name="Gelbart W."/>
            <person name="Iyer V.N."/>
            <person name="Pollard D.A."/>
            <person name="Sackton T.B."/>
            <person name="Larracuente A.M."/>
            <person name="Singh N.D."/>
            <person name="Abad J.P."/>
            <person name="Abt D.N."/>
            <person name="Adryan B."/>
            <person name="Aguade M."/>
            <person name="Akashi H."/>
            <person name="Anderson W.W."/>
            <person name="Aquadro C.F."/>
            <person name="Ardell D.H."/>
            <person name="Arguello R."/>
            <person name="Artieri C.G."/>
            <person name="Barbash D.A."/>
            <person name="Barker D."/>
            <person name="Barsanti P."/>
            <person name="Batterham P."/>
            <person name="Batzoglou S."/>
            <person name="Begun D."/>
            <person name="Bhutkar A."/>
            <person name="Blanco E."/>
            <person name="Bosak S.A."/>
            <person name="Bradley R.K."/>
            <person name="Brand A.D."/>
            <person name="Brent M.R."/>
            <person name="Brooks A.N."/>
            <person name="Brown R.H."/>
            <person name="Butlin R.K."/>
            <person name="Caggese C."/>
            <person name="Calvi B.R."/>
            <person name="Bernardo de Carvalho A."/>
            <person name="Caspi A."/>
            <person name="Castrezana S."/>
            <person name="Celniker S.E."/>
            <person name="Chang J.L."/>
            <person name="Chapple C."/>
            <person name="Chatterji S."/>
            <person name="Chinwalla A."/>
            <person name="Civetta A."/>
            <person name="Clifton S.W."/>
            <person name="Comeron J.M."/>
            <person name="Costello J.C."/>
            <person name="Coyne J.A."/>
            <person name="Daub J."/>
            <person name="David R.G."/>
            <person name="Delcher A.L."/>
            <person name="Delehaunty K."/>
            <person name="Do C.B."/>
            <person name="Ebling H."/>
            <person name="Edwards K."/>
            <person name="Eickbush T."/>
            <person name="Evans J.D."/>
            <person name="Filipski A."/>
            <person name="Findeiss S."/>
            <person name="Freyhult E."/>
            <person name="Fulton L."/>
            <person name="Fulton R."/>
            <person name="Garcia A.C."/>
            <person name="Gardiner A."/>
            <person name="Garfield D.A."/>
            <person name="Garvin B.E."/>
            <person name="Gibson G."/>
            <person name="Gilbert D."/>
            <person name="Gnerre S."/>
            <person name="Godfrey J."/>
            <person name="Good R."/>
            <person name="Gotea V."/>
            <person name="Gravely B."/>
            <person name="Greenberg A.J."/>
            <person name="Griffiths-Jones S."/>
            <person name="Gross S."/>
            <person name="Guigo R."/>
            <person name="Gustafson E.A."/>
            <person name="Haerty W."/>
            <person name="Hahn M.W."/>
            <person name="Halligan D.L."/>
            <person name="Halpern A.L."/>
            <person name="Halter G.M."/>
            <person name="Han M.V."/>
            <person name="Heger A."/>
            <person name="Hillier L."/>
            <person name="Hinrichs A.S."/>
            <person name="Holmes I."/>
            <person name="Hoskins R.A."/>
            <person name="Hubisz M.J."/>
            <person name="Hultmark D."/>
            <person name="Huntley M.A."/>
            <person name="Jaffe D.B."/>
            <person name="Jagadeeshan S."/>
            <person name="Jeck W.R."/>
            <person name="Johnson J."/>
            <person name="Jones C.D."/>
            <person name="Jordan W.C."/>
            <person name="Karpen G.H."/>
            <person name="Kataoka E."/>
            <person name="Keightley P.D."/>
            <person name="Kheradpour P."/>
            <person name="Kirkness E.F."/>
            <person name="Koerich L.B."/>
            <person name="Kristiansen K."/>
            <person name="Kudrna D."/>
            <person name="Kulathinal R.J."/>
            <person name="Kumar S."/>
            <person name="Kwok R."/>
            <person name="Lander E."/>
            <person name="Langley C.H."/>
            <person name="Lapoint R."/>
            <person name="Lazzaro B.P."/>
            <person name="Lee S.J."/>
            <person name="Levesque L."/>
            <person name="Li R."/>
            <person name="Lin C.F."/>
            <person name="Lin M.F."/>
            <person name="Lindblad-Toh K."/>
            <person name="Llopart A."/>
            <person name="Long M."/>
            <person name="Low L."/>
            <person name="Lozovsky E."/>
            <person name="Lu J."/>
            <person name="Luo M."/>
            <person name="Machado C.A."/>
            <person name="Makalowski W."/>
            <person name="Marzo M."/>
            <person name="Matsuda M."/>
            <person name="Matzkin L."/>
            <person name="McAllister B."/>
            <person name="McBride C.S."/>
            <person name="McKernan B."/>
            <person name="McKernan K."/>
            <person name="Mendez-Lago M."/>
            <person name="Minx P."/>
            <person name="Mollenhauer M.U."/>
            <person name="Montooth K."/>
            <person name="Mount S.M."/>
            <person name="Mu X."/>
            <person name="Myers E."/>
            <person name="Negre B."/>
            <person name="Newfeld S."/>
            <person name="Nielsen R."/>
            <person name="Noor M.A."/>
            <person name="O'Grady P."/>
            <person name="Pachter L."/>
            <person name="Papaceit M."/>
            <person name="Parisi M.J."/>
            <person name="Parisi M."/>
            <person name="Parts L."/>
            <person name="Pedersen J.S."/>
            <person name="Pesole G."/>
            <person name="Phillippy A.M."/>
            <person name="Ponting C.P."/>
            <person name="Pop M."/>
            <person name="Porcelli D."/>
            <person name="Powell J.R."/>
            <person name="Prohaska S."/>
            <person name="Pruitt K."/>
            <person name="Puig M."/>
            <person name="Quesneville H."/>
            <person name="Ram K.R."/>
            <person name="Rand D."/>
            <person name="Rasmussen M.D."/>
            <person name="Reed L.K."/>
            <person name="Reenan R."/>
            <person name="Reily A."/>
            <person name="Remington K.A."/>
            <person name="Rieger T.T."/>
            <person name="Ritchie M.G."/>
            <person name="Robin C."/>
            <person name="Rogers Y.H."/>
            <person name="Rohde C."/>
            <person name="Rozas J."/>
            <person name="Rubenfield M.J."/>
            <person name="Ruiz A."/>
            <person name="Russo S."/>
            <person name="Salzberg S.L."/>
            <person name="Sanchez-Gracia A."/>
            <person name="Saranga D.J."/>
            <person name="Sato H."/>
            <person name="Schaeffer S.W."/>
            <person name="Schatz M.C."/>
            <person name="Schlenke T."/>
            <person name="Schwartz R."/>
            <person name="Segarra C."/>
            <person name="Singh R.S."/>
            <person name="Sirot L."/>
            <person name="Sirota M."/>
            <person name="Sisneros N.B."/>
            <person name="Smith C.D."/>
            <person name="Smith T.F."/>
            <person name="Spieth J."/>
            <person name="Stage D.E."/>
            <person name="Stark A."/>
            <person name="Stephan W."/>
            <person name="Strausberg R.L."/>
            <person name="Strempel S."/>
            <person name="Sturgill D."/>
            <person name="Sutton G."/>
            <person name="Sutton G.G."/>
            <person name="Tao W."/>
            <person name="Teichmann S."/>
            <person name="Tobari Y.N."/>
            <person name="Tomimura Y."/>
            <person name="Tsolas J.M."/>
            <person name="Valente V.L."/>
            <person name="Venter E."/>
            <person name="Venter J.C."/>
            <person name="Vicario S."/>
            <person name="Vieira F.G."/>
            <person name="Vilella A.J."/>
            <person name="Villasante A."/>
            <person name="Walenz B."/>
            <person name="Wang J."/>
            <person name="Wasserman M."/>
            <person name="Watts T."/>
            <person name="Wilson D."/>
            <person name="Wilson R.K."/>
            <person name="Wing R.A."/>
            <person name="Wolfner M.F."/>
            <person name="Wong A."/>
            <person name="Wong G.K."/>
            <person name="Wu C.I."/>
            <person name="Wu G."/>
            <person name="Yamamoto D."/>
            <person name="Yang H.P."/>
            <person name="Yang S.P."/>
            <person name="Yorke J.A."/>
            <person name="Yoshida K."/>
            <person name="Zdobnov E."/>
            <person name="Zhang P."/>
            <person name="Zhang Y."/>
            <person name="Zimin A.V."/>
            <person name="Baldwin J."/>
            <person name="Abdouelleil A."/>
            <person name="Abdulkadir J."/>
            <person name="Abebe A."/>
            <person name="Abera B."/>
            <person name="Abreu J."/>
            <person name="Acer S.C."/>
            <person name="Aftuck L."/>
            <person name="Alexander A."/>
            <person name="An P."/>
            <person name="Anderson E."/>
            <person name="Anderson S."/>
            <person name="Arachi H."/>
            <person name="Azer M."/>
            <person name="Bachantsang P."/>
            <person name="Barry A."/>
            <person name="Bayul T."/>
            <person name="Berlin A."/>
            <person name="Bessette D."/>
            <person name="Bloom T."/>
            <person name="Blye J."/>
            <person name="Boguslavskiy L."/>
            <person name="Bonnet C."/>
            <person name="Boukhgalter B."/>
            <person name="Bourzgui I."/>
            <person name="Brown A."/>
            <person name="Cahill P."/>
            <person name="Channer S."/>
            <person name="Cheshatsang Y."/>
            <person name="Chuda L."/>
            <person name="Citroen M."/>
            <person name="Collymore A."/>
            <person name="Cooke P."/>
            <person name="Costello M."/>
            <person name="D'Aco K."/>
            <person name="Daza R."/>
            <person name="De Haan G."/>
            <person name="DeGray S."/>
            <person name="DeMaso C."/>
            <person name="Dhargay N."/>
            <person name="Dooley K."/>
            <person name="Dooley E."/>
            <person name="Doricent M."/>
            <person name="Dorje P."/>
            <person name="Dorjee K."/>
            <person name="Dupes A."/>
            <person name="Elong R."/>
            <person name="Falk J."/>
            <person name="Farina A."/>
            <person name="Faro S."/>
            <person name="Ferguson D."/>
            <person name="Fisher S."/>
            <person name="Foley C.D."/>
            <person name="Franke A."/>
            <person name="Friedrich D."/>
            <person name="Gadbois L."/>
            <person name="Gearin G."/>
            <person name="Gearin C.R."/>
            <person name="Giannoukos G."/>
            <person name="Goode T."/>
            <person name="Graham J."/>
            <person name="Grandbois E."/>
            <person name="Grewal S."/>
            <person name="Gyaltsen K."/>
            <person name="Hafez N."/>
            <person name="Hagos B."/>
            <person name="Hall J."/>
            <person name="Henson C."/>
            <person name="Hollinger A."/>
            <person name="Honan T."/>
            <person name="Huard M.D."/>
            <person name="Hughes L."/>
            <person name="Hurhula B."/>
            <person name="Husby M.E."/>
            <person name="Kamat A."/>
            <person name="Kanga B."/>
            <person name="Kashin S."/>
            <person name="Khazanovich D."/>
            <person name="Kisner P."/>
            <person name="Lance K."/>
            <person name="Lara M."/>
            <person name="Lee W."/>
            <person name="Lennon N."/>
            <person name="Letendre F."/>
            <person name="LeVine R."/>
            <person name="Lipovsky A."/>
            <person name="Liu X."/>
            <person name="Liu J."/>
            <person name="Liu S."/>
            <person name="Lokyitsang T."/>
            <person name="Lokyitsang Y."/>
            <person name="Lubonja R."/>
            <person name="Lui A."/>
            <person name="MacDonald P."/>
            <person name="Magnisalis V."/>
            <person name="Maru K."/>
            <person name="Matthews C."/>
            <person name="McCusker W."/>
            <person name="McDonough S."/>
            <person name="Mehta T."/>
            <person name="Meldrim J."/>
            <person name="Meneus L."/>
            <person name="Mihai O."/>
            <person name="Mihalev A."/>
            <person name="Mihova T."/>
            <person name="Mittelman R."/>
            <person name="Mlenga V."/>
            <person name="Montmayeur A."/>
            <person name="Mulrain L."/>
            <person name="Navidi A."/>
            <person name="Naylor J."/>
            <person name="Negash T."/>
            <person name="Nguyen T."/>
            <person name="Nguyen N."/>
            <person name="Nicol R."/>
            <person name="Norbu C."/>
            <person name="Norbu N."/>
            <person name="Novod N."/>
            <person name="O'Neill B."/>
            <person name="Osman S."/>
            <person name="Markiewicz E."/>
            <person name="Oyono O.L."/>
            <person name="Patti C."/>
            <person name="Phunkhang P."/>
            <person name="Pierre F."/>
            <person name="Priest M."/>
            <person name="Raghuraman S."/>
            <person name="Rege F."/>
            <person name="Reyes R."/>
            <person name="Rise C."/>
            <person name="Rogov P."/>
            <person name="Ross K."/>
            <person name="Ryan E."/>
            <person name="Settipalli S."/>
            <person name="Shea T."/>
            <person name="Sherpa N."/>
            <person name="Shi L."/>
            <person name="Shih D."/>
            <person name="Sparrow T."/>
            <person name="Spaulding J."/>
            <person name="Stalker J."/>
            <person name="Stange-Thomann N."/>
            <person name="Stavropoulos S."/>
            <person name="Stone C."/>
            <person name="Strader C."/>
            <person name="Tesfaye S."/>
            <person name="Thomson T."/>
            <person name="Thoulutsang Y."/>
            <person name="Thoulutsang D."/>
            <person name="Topham K."/>
            <person name="Topping I."/>
            <person name="Tsamla T."/>
            <person name="Vassiliev H."/>
            <person name="Vo A."/>
            <person name="Wangchuk T."/>
            <person name="Wangdi T."/>
            <person name="Weiand M."/>
            <person name="Wilkinson J."/>
            <person name="Wilson A."/>
            <person name="Yadav S."/>
            <person name="Young G."/>
            <person name="Yu Q."/>
            <person name="Zembek L."/>
            <person name="Zhong D."/>
            <person name="Zimmer A."/>
            <person name="Zwirko Z."/>
            <person name="Jaffe D.B."/>
            <person name="Alvarez P."/>
            <person name="Brockman W."/>
            <person name="Butler J."/>
            <person name="Chin C."/>
            <person name="Gnerre S."/>
            <person name="Grabherr M."/>
            <person name="Kleber M."/>
            <person name="Mauceli E."/>
            <person name="MacCallum I."/>
        </authorList>
    </citation>
    <scope>NUCLEOTIDE SEQUENCE [LARGE SCALE GENOMIC DNA]</scope>
    <source>
        <strain evidence="17">Tucson 14030-0811.24</strain>
    </source>
</reference>
<evidence type="ECO:0000256" key="13">
    <source>
        <dbReference type="SAM" id="Coils"/>
    </source>
</evidence>
<feature type="coiled-coil region" evidence="13">
    <location>
        <begin position="43"/>
        <end position="70"/>
    </location>
</feature>
<feature type="domain" description="Fe2OG dioxygenase" evidence="15">
    <location>
        <begin position="407"/>
        <end position="514"/>
    </location>
</feature>
<comment type="similarity">
    <text evidence="4">Belongs to the P4HA family.</text>
</comment>
<dbReference type="Gene3D" id="2.60.120.620">
    <property type="entry name" value="q2cbj1_9rhob like domain"/>
    <property type="match status" value="1"/>
</dbReference>
<dbReference type="EC" id="1.14.11.2" evidence="5"/>
<keyword evidence="14" id="KW-0732">Signal</keyword>
<dbReference type="OrthoDB" id="420380at2759"/>
<keyword evidence="8" id="KW-0847">Vitamin C</keyword>
<evidence type="ECO:0000256" key="2">
    <source>
        <dbReference type="ARBA" id="ARBA00002035"/>
    </source>
</evidence>
<organism evidence="16 17">
    <name type="scientific">Drosophila willistoni</name>
    <name type="common">Fruit fly</name>
    <dbReference type="NCBI Taxonomy" id="7260"/>
    <lineage>
        <taxon>Eukaryota</taxon>
        <taxon>Metazoa</taxon>
        <taxon>Ecdysozoa</taxon>
        <taxon>Arthropoda</taxon>
        <taxon>Hexapoda</taxon>
        <taxon>Insecta</taxon>
        <taxon>Pterygota</taxon>
        <taxon>Neoptera</taxon>
        <taxon>Endopterygota</taxon>
        <taxon>Diptera</taxon>
        <taxon>Brachycera</taxon>
        <taxon>Muscomorpha</taxon>
        <taxon>Ephydroidea</taxon>
        <taxon>Drosophilidae</taxon>
        <taxon>Drosophila</taxon>
        <taxon>Sophophora</taxon>
    </lineage>
</organism>
<feature type="signal peptide" evidence="14">
    <location>
        <begin position="1"/>
        <end position="23"/>
    </location>
</feature>
<evidence type="ECO:0000313" key="17">
    <source>
        <dbReference type="Proteomes" id="UP000007798"/>
    </source>
</evidence>
<evidence type="ECO:0000256" key="14">
    <source>
        <dbReference type="SAM" id="SignalP"/>
    </source>
</evidence>
<dbReference type="SUPFAM" id="SSF48452">
    <property type="entry name" value="TPR-like"/>
    <property type="match status" value="1"/>
</dbReference>
<sequence length="539" mass="61835">MKYFVNCCKIFIFVLQLIAATSAEFYSSTAGLEQLYKTEVILLDELQVYVNEITQHVQALQSEIDAIRMEHLSAGEGIESYLTNPVNAFRLIKRLHSDWETFEGTVEGDTSRTNYLEAMAGHRQNLSFPTQDDFVGTAIALTRLQKTYQLDAAELASGMLNGVKYGTAMSWQDCFVLGQHLYALRDYNHTVPWLEQSMQLLIRQSYAEESASLDFMEAVMSYYQQMGDYENALSLVNYVLAVQPERLHLMEMRSELEHLITDGVKQGLLHETLRAPGDYHSSHEFRLYEQVCRGETRPSAKSQRELRCRLQRSRLSYEVLELEELHQDPFVVQVHNIVSQKDMNLLQKIARPNIQRSQVYAQDHNANETVAAAYRTSKGATFEYFEHRSMELLSRHVADLSGLDMNSAELLQIANYGIGGHYEPHWDCFPDHHVYLPDDRDGNRIATGIYYLSEVEAGGGTAFPFLPLLVTPERGSLVFWYNLHRSGDQDYRTKHAACPVLQGSKWIANVWIRQSNQDQIRPCGLQRDNEVSLPFKEFQ</sequence>
<evidence type="ECO:0000256" key="3">
    <source>
        <dbReference type="ARBA" id="ARBA00004319"/>
    </source>
</evidence>
<dbReference type="HOGENOM" id="CLU_024155_1_1_1"/>
<evidence type="ECO:0000256" key="1">
    <source>
        <dbReference type="ARBA" id="ARBA00001961"/>
    </source>
</evidence>
<keyword evidence="11" id="KW-0408">Iron</keyword>
<dbReference type="InterPro" id="IPR044862">
    <property type="entry name" value="Pro_4_hyd_alph_FE2OG_OXY"/>
</dbReference>
<dbReference type="EMBL" id="CH964272">
    <property type="protein sequence ID" value="EDW84461.1"/>
    <property type="molecule type" value="Genomic_DNA"/>
</dbReference>
<dbReference type="InterPro" id="IPR005123">
    <property type="entry name" value="Oxoglu/Fe-dep_dioxygenase_dom"/>
</dbReference>
<keyword evidence="6" id="KW-0479">Metal-binding</keyword>
<keyword evidence="13" id="KW-0175">Coiled coil</keyword>
<dbReference type="eggNOG" id="KOG1591">
    <property type="taxonomic scope" value="Eukaryota"/>
</dbReference>
<evidence type="ECO:0000256" key="12">
    <source>
        <dbReference type="ARBA" id="ARBA00023180"/>
    </source>
</evidence>
<dbReference type="PROSITE" id="PS51471">
    <property type="entry name" value="FE2OG_OXY"/>
    <property type="match status" value="1"/>
</dbReference>
<dbReference type="FunCoup" id="B4NGW4">
    <property type="interactions" value="40"/>
</dbReference>
<dbReference type="PhylomeDB" id="B4NGW4"/>
<comment type="function">
    <text evidence="2">Catalyzes the post-translational formation of 4-hydroxyproline in -Xaa-Pro-Gly- sequences in collagens and other proteins.</text>
</comment>
<dbReference type="Gene3D" id="6.10.140.1460">
    <property type="match status" value="1"/>
</dbReference>
<evidence type="ECO:0000256" key="4">
    <source>
        <dbReference type="ARBA" id="ARBA00006511"/>
    </source>
</evidence>
<dbReference type="AlphaFoldDB" id="B4NGW4"/>
<keyword evidence="12" id="KW-0325">Glycoprotein</keyword>
<dbReference type="GO" id="GO:0005506">
    <property type="term" value="F:iron ion binding"/>
    <property type="evidence" value="ECO:0007669"/>
    <property type="project" value="InterPro"/>
</dbReference>
<dbReference type="InterPro" id="IPR011990">
    <property type="entry name" value="TPR-like_helical_dom_sf"/>
</dbReference>
<dbReference type="STRING" id="7260.B4NGW4"/>
<dbReference type="GO" id="GO:0004656">
    <property type="term" value="F:procollagen-proline 4-dioxygenase activity"/>
    <property type="evidence" value="ECO:0007669"/>
    <property type="project" value="UniProtKB-EC"/>
</dbReference>
<dbReference type="InterPro" id="IPR013547">
    <property type="entry name" value="P4H_N"/>
</dbReference>
<dbReference type="InParanoid" id="B4NGW4"/>
<dbReference type="InterPro" id="IPR006620">
    <property type="entry name" value="Pro_4_hyd_alph"/>
</dbReference>
<accession>B4NGW4</accession>
<dbReference type="Gene3D" id="1.25.40.10">
    <property type="entry name" value="Tetratricopeptide repeat domain"/>
    <property type="match status" value="1"/>
</dbReference>